<feature type="domain" description="Tubby C-terminal" evidence="2">
    <location>
        <begin position="259"/>
        <end position="471"/>
    </location>
</feature>
<proteinExistence type="predicted"/>
<name>A0A1J4JPK0_9EUKA</name>
<feature type="region of interest" description="Disordered" evidence="1">
    <location>
        <begin position="88"/>
        <end position="183"/>
    </location>
</feature>
<dbReference type="Pfam" id="PF01167">
    <property type="entry name" value="Tub"/>
    <property type="match status" value="1"/>
</dbReference>
<reference evidence="3" key="1">
    <citation type="submission" date="2016-10" db="EMBL/GenBank/DDBJ databases">
        <authorList>
            <person name="Benchimol M."/>
            <person name="Almeida L.G."/>
            <person name="Vasconcelos A.T."/>
            <person name="Perreira-Neves A."/>
            <person name="Rosa I.A."/>
            <person name="Tasca T."/>
            <person name="Bogo M.R."/>
            <person name="de Souza W."/>
        </authorList>
    </citation>
    <scope>NUCLEOTIDE SEQUENCE [LARGE SCALE GENOMIC DNA]</scope>
    <source>
        <strain evidence="3">K</strain>
    </source>
</reference>
<gene>
    <name evidence="3" type="ORF">TRFO_08370</name>
</gene>
<evidence type="ECO:0000256" key="1">
    <source>
        <dbReference type="SAM" id="MobiDB-lite"/>
    </source>
</evidence>
<protein>
    <recommendedName>
        <fullName evidence="2">Tubby C-terminal domain-containing protein</fullName>
    </recommendedName>
</protein>
<accession>A0A1J4JPK0</accession>
<feature type="region of interest" description="Disordered" evidence="1">
    <location>
        <begin position="328"/>
        <end position="347"/>
    </location>
</feature>
<feature type="region of interest" description="Disordered" evidence="1">
    <location>
        <begin position="1"/>
        <end position="27"/>
    </location>
</feature>
<dbReference type="VEuPathDB" id="TrichDB:TRFO_08370"/>
<sequence>MRKRNAPHRPGQINRINPRCGHNRLSNAPRPKILLNFSDSTSDSDSSGNIVVVDVKKLKTPLLISESSETSNDVDGEFIDQKMNQSNIHSNNFSQNQNLSNKPENLRNRNADWQPKPPSNIRPSPPRQRNMNRFMRNRSPQPTSIHRKVQISNNDDKNQSKSDENDHQIHTNETLQQPPKKLISPETIPIKTENHNSIENDQQLNIDDQSLNTPVEKNQTTDEEIEIGSDELQEFQVVRSGKSFGKLKLKMVNPHTNEVIFTSKDKKSNRKNYHLITIATNDPLSIPAFVGPIRSHKKESRFTFYSMQKKNECDDREGEIVGIAFSKPGSSSDDPIQSPNLKTGTNNGMALNEKMGVRMNVEMTVLITKMDVPHYPITQRLTLEQMAVSNCIPLNFRDKFIKLKPIRIEDDVKSELGSTFFMHSVKNMVLVEEESKVVVFAFLKSTDNVFHLKIRKPLSLSQAFSIAISLFKYRVK</sequence>
<feature type="compositionally biased region" description="Low complexity" evidence="1">
    <location>
        <begin position="90"/>
        <end position="101"/>
    </location>
</feature>
<dbReference type="SUPFAM" id="SSF54518">
    <property type="entry name" value="Tubby C-terminal domain-like"/>
    <property type="match status" value="1"/>
</dbReference>
<keyword evidence="4" id="KW-1185">Reference proteome</keyword>
<dbReference type="InterPro" id="IPR025659">
    <property type="entry name" value="Tubby-like_C"/>
</dbReference>
<evidence type="ECO:0000259" key="2">
    <source>
        <dbReference type="Pfam" id="PF01167"/>
    </source>
</evidence>
<comment type="caution">
    <text evidence="3">The sequence shown here is derived from an EMBL/GenBank/DDBJ whole genome shotgun (WGS) entry which is preliminary data.</text>
</comment>
<organism evidence="3 4">
    <name type="scientific">Tritrichomonas foetus</name>
    <dbReference type="NCBI Taxonomy" id="1144522"/>
    <lineage>
        <taxon>Eukaryota</taxon>
        <taxon>Metamonada</taxon>
        <taxon>Parabasalia</taxon>
        <taxon>Tritrichomonadida</taxon>
        <taxon>Tritrichomonadidae</taxon>
        <taxon>Tritrichomonas</taxon>
    </lineage>
</organism>
<feature type="compositionally biased region" description="Pro residues" evidence="1">
    <location>
        <begin position="115"/>
        <end position="126"/>
    </location>
</feature>
<dbReference type="Proteomes" id="UP000179807">
    <property type="component" value="Unassembled WGS sequence"/>
</dbReference>
<dbReference type="EMBL" id="MLAK01001004">
    <property type="protein sequence ID" value="OHS99443.1"/>
    <property type="molecule type" value="Genomic_DNA"/>
</dbReference>
<dbReference type="InterPro" id="IPR000007">
    <property type="entry name" value="Tubby_C"/>
</dbReference>
<feature type="compositionally biased region" description="Low complexity" evidence="1">
    <location>
        <begin position="127"/>
        <end position="138"/>
    </location>
</feature>
<evidence type="ECO:0000313" key="4">
    <source>
        <dbReference type="Proteomes" id="UP000179807"/>
    </source>
</evidence>
<dbReference type="Gene3D" id="3.20.90.10">
    <property type="entry name" value="Tubby Protein, Chain A"/>
    <property type="match status" value="1"/>
</dbReference>
<evidence type="ECO:0000313" key="3">
    <source>
        <dbReference type="EMBL" id="OHS99443.1"/>
    </source>
</evidence>
<dbReference type="RefSeq" id="XP_068352580.1">
    <property type="nucleotide sequence ID" value="XM_068494246.1"/>
</dbReference>
<feature type="compositionally biased region" description="Basic and acidic residues" evidence="1">
    <location>
        <begin position="154"/>
        <end position="170"/>
    </location>
</feature>
<dbReference type="AlphaFoldDB" id="A0A1J4JPK0"/>
<dbReference type="GeneID" id="94828950"/>